<proteinExistence type="predicted"/>
<gene>
    <name evidence="2" type="ORF">BCR34DRAFT_565946</name>
</gene>
<reference evidence="2 3" key="1">
    <citation type="submission" date="2016-07" db="EMBL/GenBank/DDBJ databases">
        <title>Pervasive Adenine N6-methylation of Active Genes in Fungi.</title>
        <authorList>
            <consortium name="DOE Joint Genome Institute"/>
            <person name="Mondo S.J."/>
            <person name="Dannebaum R.O."/>
            <person name="Kuo R.C."/>
            <person name="Labutti K."/>
            <person name="Haridas S."/>
            <person name="Kuo A."/>
            <person name="Salamov A."/>
            <person name="Ahrendt S.R."/>
            <person name="Lipzen A."/>
            <person name="Sullivan W."/>
            <person name="Andreopoulos W.B."/>
            <person name="Clum A."/>
            <person name="Lindquist E."/>
            <person name="Daum C."/>
            <person name="Ramamoorthy G.K."/>
            <person name="Gryganskyi A."/>
            <person name="Culley D."/>
            <person name="Magnuson J.K."/>
            <person name="James T.Y."/>
            <person name="O'Malley M.A."/>
            <person name="Stajich J.E."/>
            <person name="Spatafora J.W."/>
            <person name="Visel A."/>
            <person name="Grigoriev I.V."/>
        </authorList>
    </citation>
    <scope>NUCLEOTIDE SEQUENCE [LARGE SCALE GENOMIC DNA]</scope>
    <source>
        <strain evidence="2 3">CBS 115471</strain>
    </source>
</reference>
<name>A0A1Y1ZL03_9PLEO</name>
<feature type="region of interest" description="Disordered" evidence="1">
    <location>
        <begin position="105"/>
        <end position="145"/>
    </location>
</feature>
<evidence type="ECO:0000313" key="3">
    <source>
        <dbReference type="Proteomes" id="UP000193144"/>
    </source>
</evidence>
<protein>
    <submittedName>
        <fullName evidence="2">Uncharacterized protein</fullName>
    </submittedName>
</protein>
<sequence>MHKNTTHNASSNTEDQSVHLTIARPDLGNPADPAAKEPQTSKESYADYIKQLPPPFWATKTARAEPASNEAIAARVNAVCAPVTAAQREEDKRLKAMSLRERWRYWKERREARERDKDPDPRPVERGSRAQLNVFGVNIREKGKR</sequence>
<evidence type="ECO:0000256" key="1">
    <source>
        <dbReference type="SAM" id="MobiDB-lite"/>
    </source>
</evidence>
<feature type="compositionally biased region" description="Basic and acidic residues" evidence="1">
    <location>
        <begin position="105"/>
        <end position="128"/>
    </location>
</feature>
<organism evidence="2 3">
    <name type="scientific">Clohesyomyces aquaticus</name>
    <dbReference type="NCBI Taxonomy" id="1231657"/>
    <lineage>
        <taxon>Eukaryota</taxon>
        <taxon>Fungi</taxon>
        <taxon>Dikarya</taxon>
        <taxon>Ascomycota</taxon>
        <taxon>Pezizomycotina</taxon>
        <taxon>Dothideomycetes</taxon>
        <taxon>Pleosporomycetidae</taxon>
        <taxon>Pleosporales</taxon>
        <taxon>Lindgomycetaceae</taxon>
        <taxon>Clohesyomyces</taxon>
    </lineage>
</organism>
<dbReference type="EMBL" id="MCFA01000066">
    <property type="protein sequence ID" value="ORY10922.1"/>
    <property type="molecule type" value="Genomic_DNA"/>
</dbReference>
<dbReference type="AlphaFoldDB" id="A0A1Y1ZL03"/>
<dbReference type="Proteomes" id="UP000193144">
    <property type="component" value="Unassembled WGS sequence"/>
</dbReference>
<feature type="compositionally biased region" description="Polar residues" evidence="1">
    <location>
        <begin position="1"/>
        <end position="19"/>
    </location>
</feature>
<feature type="region of interest" description="Disordered" evidence="1">
    <location>
        <begin position="1"/>
        <end position="46"/>
    </location>
</feature>
<keyword evidence="3" id="KW-1185">Reference proteome</keyword>
<dbReference type="OrthoDB" id="3684856at2759"/>
<accession>A0A1Y1ZL03</accession>
<evidence type="ECO:0000313" key="2">
    <source>
        <dbReference type="EMBL" id="ORY10922.1"/>
    </source>
</evidence>
<comment type="caution">
    <text evidence="2">The sequence shown here is derived from an EMBL/GenBank/DDBJ whole genome shotgun (WGS) entry which is preliminary data.</text>
</comment>